<organism evidence="1 2">
    <name type="scientific">Periconia digitata</name>
    <dbReference type="NCBI Taxonomy" id="1303443"/>
    <lineage>
        <taxon>Eukaryota</taxon>
        <taxon>Fungi</taxon>
        <taxon>Dikarya</taxon>
        <taxon>Ascomycota</taxon>
        <taxon>Pezizomycotina</taxon>
        <taxon>Dothideomycetes</taxon>
        <taxon>Pleosporomycetidae</taxon>
        <taxon>Pleosporales</taxon>
        <taxon>Massarineae</taxon>
        <taxon>Periconiaceae</taxon>
        <taxon>Periconia</taxon>
    </lineage>
</organism>
<accession>A0A9W4XPR6</accession>
<reference evidence="1" key="1">
    <citation type="submission" date="2023-01" db="EMBL/GenBank/DDBJ databases">
        <authorList>
            <person name="Van Ghelder C."/>
            <person name="Rancurel C."/>
        </authorList>
    </citation>
    <scope>NUCLEOTIDE SEQUENCE</scope>
    <source>
        <strain evidence="1">CNCM I-4278</strain>
    </source>
</reference>
<dbReference type="EMBL" id="CAOQHR010000009">
    <property type="protein sequence ID" value="CAI6339153.1"/>
    <property type="molecule type" value="Genomic_DNA"/>
</dbReference>
<evidence type="ECO:0000313" key="1">
    <source>
        <dbReference type="EMBL" id="CAI6339153.1"/>
    </source>
</evidence>
<name>A0A9W4XPR6_9PLEO</name>
<evidence type="ECO:0000313" key="2">
    <source>
        <dbReference type="Proteomes" id="UP001152607"/>
    </source>
</evidence>
<sequence>MNPSPLPLPLLTQSFSHILRPFFFLFVRILSAQSFISWHVVRAVCLPACLPACLFFPLTLNAYTSCACRNIYQYQRFSLSHTPIHSLIRAEKNKDRKGYITHHTHDQDHTCTQCIHTHTHTHTYIYI</sequence>
<dbReference type="Proteomes" id="UP001152607">
    <property type="component" value="Unassembled WGS sequence"/>
</dbReference>
<keyword evidence="2" id="KW-1185">Reference proteome</keyword>
<protein>
    <submittedName>
        <fullName evidence="1">Uncharacterized protein</fullName>
    </submittedName>
</protein>
<dbReference type="AlphaFoldDB" id="A0A9W4XPR6"/>
<comment type="caution">
    <text evidence="1">The sequence shown here is derived from an EMBL/GenBank/DDBJ whole genome shotgun (WGS) entry which is preliminary data.</text>
</comment>
<gene>
    <name evidence="1" type="ORF">PDIGIT_LOCUS12300</name>
</gene>
<proteinExistence type="predicted"/>